<dbReference type="PANTHER" id="PTHR33164">
    <property type="entry name" value="TRANSCRIPTIONAL REGULATOR, MARR FAMILY"/>
    <property type="match status" value="1"/>
</dbReference>
<evidence type="ECO:0000313" key="2">
    <source>
        <dbReference type="EMBL" id="EOL42686.1"/>
    </source>
</evidence>
<dbReference type="RefSeq" id="WP_010769673.1">
    <property type="nucleotide sequence ID" value="NZ_ASWE01000001.1"/>
</dbReference>
<accession>R3W534</accession>
<dbReference type="InterPro" id="IPR036390">
    <property type="entry name" value="WH_DNA-bd_sf"/>
</dbReference>
<dbReference type="Gene3D" id="1.10.10.10">
    <property type="entry name" value="Winged helix-like DNA-binding domain superfamily/Winged helix DNA-binding domain"/>
    <property type="match status" value="1"/>
</dbReference>
<dbReference type="GO" id="GO:0003700">
    <property type="term" value="F:DNA-binding transcription factor activity"/>
    <property type="evidence" value="ECO:0007669"/>
    <property type="project" value="InterPro"/>
</dbReference>
<organism evidence="2 3">
    <name type="scientific">Enterococcus phoeniculicola ATCC BAA-412</name>
    <dbReference type="NCBI Taxonomy" id="1158610"/>
    <lineage>
        <taxon>Bacteria</taxon>
        <taxon>Bacillati</taxon>
        <taxon>Bacillota</taxon>
        <taxon>Bacilli</taxon>
        <taxon>Lactobacillales</taxon>
        <taxon>Enterococcaceae</taxon>
        <taxon>Enterococcus</taxon>
    </lineage>
</organism>
<dbReference type="Proteomes" id="UP000013785">
    <property type="component" value="Unassembled WGS sequence"/>
</dbReference>
<evidence type="ECO:0000259" key="1">
    <source>
        <dbReference type="PROSITE" id="PS50995"/>
    </source>
</evidence>
<dbReference type="eggNOG" id="COG1846">
    <property type="taxonomic scope" value="Bacteria"/>
</dbReference>
<evidence type="ECO:0000313" key="3">
    <source>
        <dbReference type="Proteomes" id="UP000013785"/>
    </source>
</evidence>
<dbReference type="PROSITE" id="PS50995">
    <property type="entry name" value="HTH_MARR_2"/>
    <property type="match status" value="1"/>
</dbReference>
<dbReference type="Pfam" id="PF01047">
    <property type="entry name" value="MarR"/>
    <property type="match status" value="1"/>
</dbReference>
<dbReference type="STRING" id="154621.RV11_GL003010"/>
<gene>
    <name evidence="2" type="ORF">UC3_03039</name>
</gene>
<dbReference type="InterPro" id="IPR039422">
    <property type="entry name" value="MarR/SlyA-like"/>
</dbReference>
<dbReference type="PATRIC" id="fig|1158610.3.peg.3023"/>
<dbReference type="AlphaFoldDB" id="R3W534"/>
<dbReference type="SUPFAM" id="SSF46785">
    <property type="entry name" value="Winged helix' DNA-binding domain"/>
    <property type="match status" value="1"/>
</dbReference>
<proteinExistence type="predicted"/>
<keyword evidence="3" id="KW-1185">Reference proteome</keyword>
<dbReference type="InterPro" id="IPR036388">
    <property type="entry name" value="WH-like_DNA-bd_sf"/>
</dbReference>
<dbReference type="InterPro" id="IPR000835">
    <property type="entry name" value="HTH_MarR-typ"/>
</dbReference>
<dbReference type="GO" id="GO:0006950">
    <property type="term" value="P:response to stress"/>
    <property type="evidence" value="ECO:0007669"/>
    <property type="project" value="TreeGrafter"/>
</dbReference>
<name>R3W534_9ENTE</name>
<feature type="domain" description="HTH marR-type" evidence="1">
    <location>
        <begin position="7"/>
        <end position="136"/>
    </location>
</feature>
<reference evidence="2 3" key="1">
    <citation type="submission" date="2013-02" db="EMBL/GenBank/DDBJ databases">
        <title>The Genome Sequence of Enterococcus phoeniculicola BAA-412.</title>
        <authorList>
            <consortium name="The Broad Institute Genome Sequencing Platform"/>
            <consortium name="The Broad Institute Genome Sequencing Center for Infectious Disease"/>
            <person name="Earl A.M."/>
            <person name="Gilmore M.S."/>
            <person name="Lebreton F."/>
            <person name="Walker B."/>
            <person name="Young S.K."/>
            <person name="Zeng Q."/>
            <person name="Gargeya S."/>
            <person name="Fitzgerald M."/>
            <person name="Haas B."/>
            <person name="Abouelleil A."/>
            <person name="Alvarado L."/>
            <person name="Arachchi H.M."/>
            <person name="Berlin A.M."/>
            <person name="Chapman S.B."/>
            <person name="Dewar J."/>
            <person name="Goldberg J."/>
            <person name="Griggs A."/>
            <person name="Gujja S."/>
            <person name="Hansen M."/>
            <person name="Howarth C."/>
            <person name="Imamovic A."/>
            <person name="Larimer J."/>
            <person name="McCowan C."/>
            <person name="Murphy C."/>
            <person name="Neiman D."/>
            <person name="Pearson M."/>
            <person name="Priest M."/>
            <person name="Roberts A."/>
            <person name="Saif S."/>
            <person name="Shea T."/>
            <person name="Sisk P."/>
            <person name="Sykes S."/>
            <person name="Wortman J."/>
            <person name="Nusbaum C."/>
            <person name="Birren B."/>
        </authorList>
    </citation>
    <scope>NUCLEOTIDE SEQUENCE [LARGE SCALE GENOMIC DNA]</scope>
    <source>
        <strain evidence="2 3">ATCC BAA-412</strain>
    </source>
</reference>
<dbReference type="EMBL" id="AJAT01000017">
    <property type="protein sequence ID" value="EOL42686.1"/>
    <property type="molecule type" value="Genomic_DNA"/>
</dbReference>
<dbReference type="SMART" id="SM00347">
    <property type="entry name" value="HTH_MARR"/>
    <property type="match status" value="1"/>
</dbReference>
<comment type="caution">
    <text evidence="2">The sequence shown here is derived from an EMBL/GenBank/DDBJ whole genome shotgun (WGS) entry which is preliminary data.</text>
</comment>
<dbReference type="HOGENOM" id="CLU_083287_27_2_9"/>
<protein>
    <recommendedName>
        <fullName evidence="1">HTH marR-type domain-containing protein</fullName>
    </recommendedName>
</protein>
<sequence length="142" mass="16727">MKKIPYELIVWLRLSRLTHQVNCLSNDFLRQFDLTITQFEIMVQVATYQPITQIDLANKLTVTQGGISRLLSRMVEDELILKKKEGKNNYIQLSPKGQKKLDEAYNKQVDYQVDMFKDLSKEEQKTLFRLLTKVTKTIQEDE</sequence>
<dbReference type="PANTHER" id="PTHR33164:SF85">
    <property type="entry name" value="TRANSCRIPTIONAL REGULATOR, MARR FAMILY"/>
    <property type="match status" value="1"/>
</dbReference>